<feature type="transmembrane region" description="Helical" evidence="13">
    <location>
        <begin position="303"/>
        <end position="329"/>
    </location>
</feature>
<name>A0A397TQK7_9GLOM</name>
<evidence type="ECO:0000256" key="5">
    <source>
        <dbReference type="ARBA" id="ARBA00022826"/>
    </source>
</evidence>
<dbReference type="InterPro" id="IPR028325">
    <property type="entry name" value="VG_K_chnl"/>
</dbReference>
<dbReference type="AlphaFoldDB" id="A0A397TQK7"/>
<keyword evidence="2" id="KW-0813">Transport</keyword>
<evidence type="ECO:0000256" key="8">
    <source>
        <dbReference type="ARBA" id="ARBA00022989"/>
    </source>
</evidence>
<dbReference type="PANTHER" id="PTHR11537:SF254">
    <property type="entry name" value="POTASSIUM VOLTAGE-GATED CHANNEL PROTEIN SHAB"/>
    <property type="match status" value="1"/>
</dbReference>
<dbReference type="STRING" id="658196.A0A397TQK7"/>
<dbReference type="OrthoDB" id="415460at2759"/>
<protein>
    <recommendedName>
        <fullName evidence="14">Ion transport domain-containing protein</fullName>
    </recommendedName>
</protein>
<keyword evidence="6" id="KW-0851">Voltage-gated channel</keyword>
<dbReference type="PANTHER" id="PTHR11537">
    <property type="entry name" value="VOLTAGE-GATED POTASSIUM CHANNEL"/>
    <property type="match status" value="1"/>
</dbReference>
<dbReference type="SUPFAM" id="SSF81324">
    <property type="entry name" value="Voltage-gated potassium channels"/>
    <property type="match status" value="1"/>
</dbReference>
<dbReference type="Proteomes" id="UP000265703">
    <property type="component" value="Unassembled WGS sequence"/>
</dbReference>
<feature type="domain" description="Ion transport" evidence="14">
    <location>
        <begin position="96"/>
        <end position="328"/>
    </location>
</feature>
<keyword evidence="8 13" id="KW-1133">Transmembrane helix</keyword>
<evidence type="ECO:0000256" key="2">
    <source>
        <dbReference type="ARBA" id="ARBA00022448"/>
    </source>
</evidence>
<keyword evidence="11" id="KW-0407">Ion channel</keyword>
<proteinExistence type="predicted"/>
<dbReference type="PRINTS" id="PR00169">
    <property type="entry name" value="KCHANNEL"/>
</dbReference>
<keyword evidence="9" id="KW-0406">Ion transport</keyword>
<dbReference type="Gene3D" id="1.10.287.70">
    <property type="match status" value="1"/>
</dbReference>
<keyword evidence="3" id="KW-0633">Potassium transport</keyword>
<keyword evidence="16" id="KW-1185">Reference proteome</keyword>
<reference evidence="15 16" key="1">
    <citation type="submission" date="2018-06" db="EMBL/GenBank/DDBJ databases">
        <title>Comparative genomics reveals the genomic features of Rhizophagus irregularis, R. cerebriforme, R. diaphanum and Gigaspora rosea, and their symbiotic lifestyle signature.</title>
        <authorList>
            <person name="Morin E."/>
            <person name="San Clemente H."/>
            <person name="Chen E.C.H."/>
            <person name="De La Providencia I."/>
            <person name="Hainaut M."/>
            <person name="Kuo A."/>
            <person name="Kohler A."/>
            <person name="Murat C."/>
            <person name="Tang N."/>
            <person name="Roy S."/>
            <person name="Loubradou J."/>
            <person name="Henrissat B."/>
            <person name="Grigoriev I.V."/>
            <person name="Corradi N."/>
            <person name="Roux C."/>
            <person name="Martin F.M."/>
        </authorList>
    </citation>
    <scope>NUCLEOTIDE SEQUENCE [LARGE SCALE GENOMIC DNA]</scope>
    <source>
        <strain evidence="15 16">DAOM 227022</strain>
    </source>
</reference>
<evidence type="ECO:0000256" key="7">
    <source>
        <dbReference type="ARBA" id="ARBA00022958"/>
    </source>
</evidence>
<dbReference type="GO" id="GO:0008076">
    <property type="term" value="C:voltage-gated potassium channel complex"/>
    <property type="evidence" value="ECO:0007669"/>
    <property type="project" value="InterPro"/>
</dbReference>
<accession>A0A397TQK7</accession>
<evidence type="ECO:0000256" key="4">
    <source>
        <dbReference type="ARBA" id="ARBA00022692"/>
    </source>
</evidence>
<comment type="subcellular location">
    <subcellularLocation>
        <location evidence="1">Membrane</location>
        <topology evidence="1">Multi-pass membrane protein</topology>
    </subcellularLocation>
</comment>
<keyword evidence="10 13" id="KW-0472">Membrane</keyword>
<evidence type="ECO:0000256" key="6">
    <source>
        <dbReference type="ARBA" id="ARBA00022882"/>
    </source>
</evidence>
<keyword evidence="4 13" id="KW-0812">Transmembrane</keyword>
<evidence type="ECO:0000256" key="11">
    <source>
        <dbReference type="ARBA" id="ARBA00023303"/>
    </source>
</evidence>
<sequence>MDDSLPVQENESQTSRMATIDSDEGIESLSSNLSMSSNIYEGNLFHKKILYPFGYKISLRKSKFVYIPRPEIDLYRTPLQRKLYYFFEEPQSKKAQAFACFSTLCIFFTIIIICLDSLPTFFVIKNVNIHLWLPFDIIIVLVFTVDYFGRFFASPKKWKYVIMPSNILNLISIVPFYVQILSPFSADTTLRFTRILRLTRILKSLERIGTFSDGFMITTNIIILSLIRIFLNSIYFILILLLSATLIYYAERGEFDSTTSTWYRKLPSGETEQSPFQSVFHGLYWSIATMTTTGYGDIIPITALGQCVGALTALSGILVIATTSAIIGINSDLEWSKYQRNKIKVTFLDMWQAIDDKDIYNASHSEQNKRIKTLEFHHHTLASLIEDIQKNFNEINGIESLMYVTKYKELRIDNNQAIEKLSKLEFEMKKYELLLGNIDDYEPIDLNQKNR</sequence>
<evidence type="ECO:0000256" key="12">
    <source>
        <dbReference type="SAM" id="Coils"/>
    </source>
</evidence>
<keyword evidence="12" id="KW-0175">Coiled coil</keyword>
<feature type="transmembrane region" description="Helical" evidence="13">
    <location>
        <begin position="129"/>
        <end position="148"/>
    </location>
</feature>
<evidence type="ECO:0000256" key="10">
    <source>
        <dbReference type="ARBA" id="ARBA00023136"/>
    </source>
</evidence>
<dbReference type="Gene3D" id="1.20.120.350">
    <property type="entry name" value="Voltage-gated potassium channels. Chain C"/>
    <property type="match status" value="1"/>
</dbReference>
<feature type="transmembrane region" description="Helical" evidence="13">
    <location>
        <begin position="160"/>
        <end position="180"/>
    </location>
</feature>
<evidence type="ECO:0000313" key="15">
    <source>
        <dbReference type="EMBL" id="RIA97154.1"/>
    </source>
</evidence>
<evidence type="ECO:0000259" key="14">
    <source>
        <dbReference type="Pfam" id="PF00520"/>
    </source>
</evidence>
<dbReference type="Pfam" id="PF00520">
    <property type="entry name" value="Ion_trans"/>
    <property type="match status" value="1"/>
</dbReference>
<dbReference type="InterPro" id="IPR005821">
    <property type="entry name" value="Ion_trans_dom"/>
</dbReference>
<comment type="caution">
    <text evidence="15">The sequence shown here is derived from an EMBL/GenBank/DDBJ whole genome shotgun (WGS) entry which is preliminary data.</text>
</comment>
<dbReference type="GO" id="GO:0001508">
    <property type="term" value="P:action potential"/>
    <property type="evidence" value="ECO:0007669"/>
    <property type="project" value="TreeGrafter"/>
</dbReference>
<feature type="transmembrane region" description="Helical" evidence="13">
    <location>
        <begin position="97"/>
        <end position="123"/>
    </location>
</feature>
<evidence type="ECO:0000256" key="13">
    <source>
        <dbReference type="SAM" id="Phobius"/>
    </source>
</evidence>
<organism evidence="15 16">
    <name type="scientific">Glomus cerebriforme</name>
    <dbReference type="NCBI Taxonomy" id="658196"/>
    <lineage>
        <taxon>Eukaryota</taxon>
        <taxon>Fungi</taxon>
        <taxon>Fungi incertae sedis</taxon>
        <taxon>Mucoromycota</taxon>
        <taxon>Glomeromycotina</taxon>
        <taxon>Glomeromycetes</taxon>
        <taxon>Glomerales</taxon>
        <taxon>Glomeraceae</taxon>
        <taxon>Glomus</taxon>
    </lineage>
</organism>
<dbReference type="InterPro" id="IPR027359">
    <property type="entry name" value="Volt_channel_dom_sf"/>
</dbReference>
<gene>
    <name evidence="15" type="ORF">C1645_814385</name>
</gene>
<feature type="coiled-coil region" evidence="12">
    <location>
        <begin position="407"/>
        <end position="434"/>
    </location>
</feature>
<keyword evidence="7" id="KW-0630">Potassium</keyword>
<evidence type="ECO:0000313" key="16">
    <source>
        <dbReference type="Proteomes" id="UP000265703"/>
    </source>
</evidence>
<dbReference type="GO" id="GO:0005249">
    <property type="term" value="F:voltage-gated potassium channel activity"/>
    <property type="evidence" value="ECO:0007669"/>
    <property type="project" value="InterPro"/>
</dbReference>
<evidence type="ECO:0000256" key="3">
    <source>
        <dbReference type="ARBA" id="ARBA00022538"/>
    </source>
</evidence>
<keyword evidence="5" id="KW-0631">Potassium channel</keyword>
<evidence type="ECO:0000256" key="9">
    <source>
        <dbReference type="ARBA" id="ARBA00023065"/>
    </source>
</evidence>
<evidence type="ECO:0000256" key="1">
    <source>
        <dbReference type="ARBA" id="ARBA00004141"/>
    </source>
</evidence>
<dbReference type="EMBL" id="QKYT01000033">
    <property type="protein sequence ID" value="RIA97154.1"/>
    <property type="molecule type" value="Genomic_DNA"/>
</dbReference>